<protein>
    <recommendedName>
        <fullName evidence="15">Enoyl-CoA delta isomerase 1, mitochondrial</fullName>
    </recommendedName>
    <alternativeName>
        <fullName evidence="16">3,2-trans-enoyl-CoA isomerase</fullName>
    </alternativeName>
</protein>
<dbReference type="FunFam" id="3.90.226.10:FF:000034">
    <property type="entry name" value="Enoyl-CoA delta isomerase 1"/>
    <property type="match status" value="1"/>
</dbReference>
<dbReference type="AlphaFoldDB" id="B3MPB0"/>
<keyword evidence="9" id="KW-0413">Isomerase</keyword>
<evidence type="ECO:0000256" key="5">
    <source>
        <dbReference type="ARBA" id="ARBA00022946"/>
    </source>
</evidence>
<evidence type="ECO:0000256" key="10">
    <source>
        <dbReference type="ARBA" id="ARBA00050938"/>
    </source>
</evidence>
<dbReference type="CDD" id="cd06558">
    <property type="entry name" value="crotonase-like"/>
    <property type="match status" value="1"/>
</dbReference>
<evidence type="ECO:0000256" key="6">
    <source>
        <dbReference type="ARBA" id="ARBA00022990"/>
    </source>
</evidence>
<evidence type="ECO:0000256" key="2">
    <source>
        <dbReference type="ARBA" id="ARBA00005005"/>
    </source>
</evidence>
<dbReference type="GeneID" id="6498532"/>
<dbReference type="SUPFAM" id="SSF52096">
    <property type="entry name" value="ClpP/crotonase"/>
    <property type="match status" value="1"/>
</dbReference>
<evidence type="ECO:0000256" key="9">
    <source>
        <dbReference type="ARBA" id="ARBA00023235"/>
    </source>
</evidence>
<dbReference type="KEGG" id="dan:6498532"/>
<evidence type="ECO:0000256" key="14">
    <source>
        <dbReference type="ARBA" id="ARBA00056147"/>
    </source>
</evidence>
<dbReference type="Proteomes" id="UP000007801">
    <property type="component" value="Unassembled WGS sequence"/>
</dbReference>
<keyword evidence="7" id="KW-0443">Lipid metabolism</keyword>
<dbReference type="PANTHER" id="PTHR11941">
    <property type="entry name" value="ENOYL-COA HYDRATASE-RELATED"/>
    <property type="match status" value="1"/>
</dbReference>
<dbReference type="GO" id="GO:0006635">
    <property type="term" value="P:fatty acid beta-oxidation"/>
    <property type="evidence" value="ECO:0007669"/>
    <property type="project" value="TreeGrafter"/>
</dbReference>
<proteinExistence type="predicted"/>
<name>B3MPB0_DROAN</name>
<sequence>MPCRSVRDCCSKSKVIIMLRNRLLDTAGRMTPIFQRQAHRPLSGITKSKLTTVEVDDKSGIATLSMNFPPVNTLTMELMHDMIDSINEIECNKSRGLILTSSNDKVFSAGLDLKELLNPERKRLEEFWTLFQDLWLALHLCGIPTAAAVNGHAPAAGCVLATACEYRTMLPNLFIGIHATRFSFVISKWMMLSYQSVIPRRVVERALNQGKLFRTEEALDVGLVDEVACNKQEALDKCATFIATFDKANPVARTLTKRMCREPDVRDLLNDRAGDLRDCVDYVTTPLFQEGLCAHLEGLKKSK</sequence>
<keyword evidence="8" id="KW-0496">Mitochondrion</keyword>
<dbReference type="EMBL" id="CH902620">
    <property type="protein sequence ID" value="EDV32229.2"/>
    <property type="molecule type" value="Genomic_DNA"/>
</dbReference>
<accession>B3MPB0</accession>
<comment type="catalytic activity">
    <reaction evidence="12">
        <text>(3Z)-dodecenoyl-CoA = (2E)-dodecenoyl-CoA</text>
        <dbReference type="Rhea" id="RHEA:23716"/>
        <dbReference type="ChEBI" id="CHEBI:57330"/>
        <dbReference type="ChEBI" id="CHEBI:58543"/>
        <dbReference type="EC" id="5.3.3.8"/>
    </reaction>
    <physiologicalReaction direction="left-to-right" evidence="12">
        <dbReference type="Rhea" id="RHEA:23717"/>
    </physiologicalReaction>
</comment>
<dbReference type="PANTHER" id="PTHR11941:SF45">
    <property type="entry name" value="ENOYL-COA DELTA ISOMERASE 1, MITOCHONDRIAL"/>
    <property type="match status" value="1"/>
</dbReference>
<comment type="function">
    <text evidence="14">Key enzyme of fatty acid beta-oxidation. Able to isomerize both 3-cis (3Z) and 3-trans (3E) double bonds into the 2-trans (2E) form in a range of enoyl-CoA species, with a preference for (3Z)-enoyl-CoAs over (3E)-enoyl-CoAs. The catalytic efficiency of this enzyme is not affected by the fatty acyl chain length.</text>
</comment>
<dbReference type="STRING" id="7217.B3MPB0"/>
<evidence type="ECO:0000256" key="8">
    <source>
        <dbReference type="ARBA" id="ARBA00023128"/>
    </source>
</evidence>
<evidence type="ECO:0000256" key="16">
    <source>
        <dbReference type="ARBA" id="ARBA00083575"/>
    </source>
</evidence>
<dbReference type="GO" id="GO:0004165">
    <property type="term" value="F:delta(3)-delta(2)-enoyl-CoA isomerase activity"/>
    <property type="evidence" value="ECO:0007669"/>
    <property type="project" value="UniProtKB-EC"/>
</dbReference>
<dbReference type="SMR" id="B3MPB0"/>
<evidence type="ECO:0000256" key="13">
    <source>
        <dbReference type="ARBA" id="ARBA00052542"/>
    </source>
</evidence>
<gene>
    <name evidence="17" type="primary">Dana\GF15727</name>
    <name evidence="17" type="synonym">dana_GLEANR_16491</name>
    <name evidence="17" type="ORF">GF15727</name>
</gene>
<keyword evidence="6" id="KW-0007">Acetylation</keyword>
<comment type="catalytic activity">
    <reaction evidence="13">
        <text>(3Z)-octenoyl-CoA = (2E)-octenoyl-CoA</text>
        <dbReference type="Rhea" id="RHEA:46044"/>
        <dbReference type="ChEBI" id="CHEBI:62242"/>
        <dbReference type="ChEBI" id="CHEBI:85640"/>
    </reaction>
    <physiologicalReaction direction="left-to-right" evidence="13">
        <dbReference type="Rhea" id="RHEA:46045"/>
    </physiologicalReaction>
</comment>
<evidence type="ECO:0000256" key="3">
    <source>
        <dbReference type="ARBA" id="ARBA00011233"/>
    </source>
</evidence>
<dbReference type="InterPro" id="IPR029045">
    <property type="entry name" value="ClpP/crotonase-like_dom_sf"/>
</dbReference>
<evidence type="ECO:0000256" key="4">
    <source>
        <dbReference type="ARBA" id="ARBA00022832"/>
    </source>
</evidence>
<dbReference type="OrthoDB" id="1696280at2759"/>
<comment type="pathway">
    <text evidence="2">Lipid metabolism; fatty acid beta-oxidation.</text>
</comment>
<comment type="catalytic activity">
    <reaction evidence="10">
        <text>(3Z)-decenoyl-CoA = (2E)-decenoyl-CoA</text>
        <dbReference type="Rhea" id="RHEA:77195"/>
        <dbReference type="ChEBI" id="CHEBI:61406"/>
        <dbReference type="ChEBI" id="CHEBI:195601"/>
    </reaction>
    <physiologicalReaction direction="left-to-right" evidence="10">
        <dbReference type="Rhea" id="RHEA:77196"/>
    </physiologicalReaction>
</comment>
<dbReference type="Gene3D" id="3.90.226.10">
    <property type="entry name" value="2-enoyl-CoA Hydratase, Chain A, domain 1"/>
    <property type="match status" value="1"/>
</dbReference>
<dbReference type="GO" id="GO:0005759">
    <property type="term" value="C:mitochondrial matrix"/>
    <property type="evidence" value="ECO:0007669"/>
    <property type="project" value="UniProtKB-SubCell"/>
</dbReference>
<dbReference type="FunCoup" id="B3MPB0">
    <property type="interactions" value="920"/>
</dbReference>
<reference evidence="17 18" key="1">
    <citation type="journal article" date="2007" name="Nature">
        <title>Evolution of genes and genomes on the Drosophila phylogeny.</title>
        <authorList>
            <consortium name="Drosophila 12 Genomes Consortium"/>
            <person name="Clark A.G."/>
            <person name="Eisen M.B."/>
            <person name="Smith D.R."/>
            <person name="Bergman C.M."/>
            <person name="Oliver B."/>
            <person name="Markow T.A."/>
            <person name="Kaufman T.C."/>
            <person name="Kellis M."/>
            <person name="Gelbart W."/>
            <person name="Iyer V.N."/>
            <person name="Pollard D.A."/>
            <person name="Sackton T.B."/>
            <person name="Larracuente A.M."/>
            <person name="Singh N.D."/>
            <person name="Abad J.P."/>
            <person name="Abt D.N."/>
            <person name="Adryan B."/>
            <person name="Aguade M."/>
            <person name="Akashi H."/>
            <person name="Anderson W.W."/>
            <person name="Aquadro C.F."/>
            <person name="Ardell D.H."/>
            <person name="Arguello R."/>
            <person name="Artieri C.G."/>
            <person name="Barbash D.A."/>
            <person name="Barker D."/>
            <person name="Barsanti P."/>
            <person name="Batterham P."/>
            <person name="Batzoglou S."/>
            <person name="Begun D."/>
            <person name="Bhutkar A."/>
            <person name="Blanco E."/>
            <person name="Bosak S.A."/>
            <person name="Bradley R.K."/>
            <person name="Brand A.D."/>
            <person name="Brent M.R."/>
            <person name="Brooks A.N."/>
            <person name="Brown R.H."/>
            <person name="Butlin R.K."/>
            <person name="Caggese C."/>
            <person name="Calvi B.R."/>
            <person name="Bernardo de Carvalho A."/>
            <person name="Caspi A."/>
            <person name="Castrezana S."/>
            <person name="Celniker S.E."/>
            <person name="Chang J.L."/>
            <person name="Chapple C."/>
            <person name="Chatterji S."/>
            <person name="Chinwalla A."/>
            <person name="Civetta A."/>
            <person name="Clifton S.W."/>
            <person name="Comeron J.M."/>
            <person name="Costello J.C."/>
            <person name="Coyne J.A."/>
            <person name="Daub J."/>
            <person name="David R.G."/>
            <person name="Delcher A.L."/>
            <person name="Delehaunty K."/>
            <person name="Do C.B."/>
            <person name="Ebling H."/>
            <person name="Edwards K."/>
            <person name="Eickbush T."/>
            <person name="Evans J.D."/>
            <person name="Filipski A."/>
            <person name="Findeiss S."/>
            <person name="Freyhult E."/>
            <person name="Fulton L."/>
            <person name="Fulton R."/>
            <person name="Garcia A.C."/>
            <person name="Gardiner A."/>
            <person name="Garfield D.A."/>
            <person name="Garvin B.E."/>
            <person name="Gibson G."/>
            <person name="Gilbert D."/>
            <person name="Gnerre S."/>
            <person name="Godfrey J."/>
            <person name="Good R."/>
            <person name="Gotea V."/>
            <person name="Gravely B."/>
            <person name="Greenberg A.J."/>
            <person name="Griffiths-Jones S."/>
            <person name="Gross S."/>
            <person name="Guigo R."/>
            <person name="Gustafson E.A."/>
            <person name="Haerty W."/>
            <person name="Hahn M.W."/>
            <person name="Halligan D.L."/>
            <person name="Halpern A.L."/>
            <person name="Halter G.M."/>
            <person name="Han M.V."/>
            <person name="Heger A."/>
            <person name="Hillier L."/>
            <person name="Hinrichs A.S."/>
            <person name="Holmes I."/>
            <person name="Hoskins R.A."/>
            <person name="Hubisz M.J."/>
            <person name="Hultmark D."/>
            <person name="Huntley M.A."/>
            <person name="Jaffe D.B."/>
            <person name="Jagadeeshan S."/>
            <person name="Jeck W.R."/>
            <person name="Johnson J."/>
            <person name="Jones C.D."/>
            <person name="Jordan W.C."/>
            <person name="Karpen G.H."/>
            <person name="Kataoka E."/>
            <person name="Keightley P.D."/>
            <person name="Kheradpour P."/>
            <person name="Kirkness E.F."/>
            <person name="Koerich L.B."/>
            <person name="Kristiansen K."/>
            <person name="Kudrna D."/>
            <person name="Kulathinal R.J."/>
            <person name="Kumar S."/>
            <person name="Kwok R."/>
            <person name="Lander E."/>
            <person name="Langley C.H."/>
            <person name="Lapoint R."/>
            <person name="Lazzaro B.P."/>
            <person name="Lee S.J."/>
            <person name="Levesque L."/>
            <person name="Li R."/>
            <person name="Lin C.F."/>
            <person name="Lin M.F."/>
            <person name="Lindblad-Toh K."/>
            <person name="Llopart A."/>
            <person name="Long M."/>
            <person name="Low L."/>
            <person name="Lozovsky E."/>
            <person name="Lu J."/>
            <person name="Luo M."/>
            <person name="Machado C.A."/>
            <person name="Makalowski W."/>
            <person name="Marzo M."/>
            <person name="Matsuda M."/>
            <person name="Matzkin L."/>
            <person name="McAllister B."/>
            <person name="McBride C.S."/>
            <person name="McKernan B."/>
            <person name="McKernan K."/>
            <person name="Mendez-Lago M."/>
            <person name="Minx P."/>
            <person name="Mollenhauer M.U."/>
            <person name="Montooth K."/>
            <person name="Mount S.M."/>
            <person name="Mu X."/>
            <person name="Myers E."/>
            <person name="Negre B."/>
            <person name="Newfeld S."/>
            <person name="Nielsen R."/>
            <person name="Noor M.A."/>
            <person name="O'Grady P."/>
            <person name="Pachter L."/>
            <person name="Papaceit M."/>
            <person name="Parisi M.J."/>
            <person name="Parisi M."/>
            <person name="Parts L."/>
            <person name="Pedersen J.S."/>
            <person name="Pesole G."/>
            <person name="Phillippy A.M."/>
            <person name="Ponting C.P."/>
            <person name="Pop M."/>
            <person name="Porcelli D."/>
            <person name="Powell J.R."/>
            <person name="Prohaska S."/>
            <person name="Pruitt K."/>
            <person name="Puig M."/>
            <person name="Quesneville H."/>
            <person name="Ram K.R."/>
            <person name="Rand D."/>
            <person name="Rasmussen M.D."/>
            <person name="Reed L.K."/>
            <person name="Reenan R."/>
            <person name="Reily A."/>
            <person name="Remington K.A."/>
            <person name="Rieger T.T."/>
            <person name="Ritchie M.G."/>
            <person name="Robin C."/>
            <person name="Rogers Y.H."/>
            <person name="Rohde C."/>
            <person name="Rozas J."/>
            <person name="Rubenfield M.J."/>
            <person name="Ruiz A."/>
            <person name="Russo S."/>
            <person name="Salzberg S.L."/>
            <person name="Sanchez-Gracia A."/>
            <person name="Saranga D.J."/>
            <person name="Sato H."/>
            <person name="Schaeffer S.W."/>
            <person name="Schatz M.C."/>
            <person name="Schlenke T."/>
            <person name="Schwartz R."/>
            <person name="Segarra C."/>
            <person name="Singh R.S."/>
            <person name="Sirot L."/>
            <person name="Sirota M."/>
            <person name="Sisneros N.B."/>
            <person name="Smith C.D."/>
            <person name="Smith T.F."/>
            <person name="Spieth J."/>
            <person name="Stage D.E."/>
            <person name="Stark A."/>
            <person name="Stephan W."/>
            <person name="Strausberg R.L."/>
            <person name="Strempel S."/>
            <person name="Sturgill D."/>
            <person name="Sutton G."/>
            <person name="Sutton G.G."/>
            <person name="Tao W."/>
            <person name="Teichmann S."/>
            <person name="Tobari Y.N."/>
            <person name="Tomimura Y."/>
            <person name="Tsolas J.M."/>
            <person name="Valente V.L."/>
            <person name="Venter E."/>
            <person name="Venter J.C."/>
            <person name="Vicario S."/>
            <person name="Vieira F.G."/>
            <person name="Vilella A.J."/>
            <person name="Villasante A."/>
            <person name="Walenz B."/>
            <person name="Wang J."/>
            <person name="Wasserman M."/>
            <person name="Watts T."/>
            <person name="Wilson D."/>
            <person name="Wilson R.K."/>
            <person name="Wing R.A."/>
            <person name="Wolfner M.F."/>
            <person name="Wong A."/>
            <person name="Wong G.K."/>
            <person name="Wu C.I."/>
            <person name="Wu G."/>
            <person name="Yamamoto D."/>
            <person name="Yang H.P."/>
            <person name="Yang S.P."/>
            <person name="Yorke J.A."/>
            <person name="Yoshida K."/>
            <person name="Zdobnov E."/>
            <person name="Zhang P."/>
            <person name="Zhang Y."/>
            <person name="Zimin A.V."/>
            <person name="Baldwin J."/>
            <person name="Abdouelleil A."/>
            <person name="Abdulkadir J."/>
            <person name="Abebe A."/>
            <person name="Abera B."/>
            <person name="Abreu J."/>
            <person name="Acer S.C."/>
            <person name="Aftuck L."/>
            <person name="Alexander A."/>
            <person name="An P."/>
            <person name="Anderson E."/>
            <person name="Anderson S."/>
            <person name="Arachi H."/>
            <person name="Azer M."/>
            <person name="Bachantsang P."/>
            <person name="Barry A."/>
            <person name="Bayul T."/>
            <person name="Berlin A."/>
            <person name="Bessette D."/>
            <person name="Bloom T."/>
            <person name="Blye J."/>
            <person name="Boguslavskiy L."/>
            <person name="Bonnet C."/>
            <person name="Boukhgalter B."/>
            <person name="Bourzgui I."/>
            <person name="Brown A."/>
            <person name="Cahill P."/>
            <person name="Channer S."/>
            <person name="Cheshatsang Y."/>
            <person name="Chuda L."/>
            <person name="Citroen M."/>
            <person name="Collymore A."/>
            <person name="Cooke P."/>
            <person name="Costello M."/>
            <person name="D'Aco K."/>
            <person name="Daza R."/>
            <person name="De Haan G."/>
            <person name="DeGray S."/>
            <person name="DeMaso C."/>
            <person name="Dhargay N."/>
            <person name="Dooley K."/>
            <person name="Dooley E."/>
            <person name="Doricent M."/>
            <person name="Dorje P."/>
            <person name="Dorjee K."/>
            <person name="Dupes A."/>
            <person name="Elong R."/>
            <person name="Falk J."/>
            <person name="Farina A."/>
            <person name="Faro S."/>
            <person name="Ferguson D."/>
            <person name="Fisher S."/>
            <person name="Foley C.D."/>
            <person name="Franke A."/>
            <person name="Friedrich D."/>
            <person name="Gadbois L."/>
            <person name="Gearin G."/>
            <person name="Gearin C.R."/>
            <person name="Giannoukos G."/>
            <person name="Goode T."/>
            <person name="Graham J."/>
            <person name="Grandbois E."/>
            <person name="Grewal S."/>
            <person name="Gyaltsen K."/>
            <person name="Hafez N."/>
            <person name="Hagos B."/>
            <person name="Hall J."/>
            <person name="Henson C."/>
            <person name="Hollinger A."/>
            <person name="Honan T."/>
            <person name="Huard M.D."/>
            <person name="Hughes L."/>
            <person name="Hurhula B."/>
            <person name="Husby M.E."/>
            <person name="Kamat A."/>
            <person name="Kanga B."/>
            <person name="Kashin S."/>
            <person name="Khazanovich D."/>
            <person name="Kisner P."/>
            <person name="Lance K."/>
            <person name="Lara M."/>
            <person name="Lee W."/>
            <person name="Lennon N."/>
            <person name="Letendre F."/>
            <person name="LeVine R."/>
            <person name="Lipovsky A."/>
            <person name="Liu X."/>
            <person name="Liu J."/>
            <person name="Liu S."/>
            <person name="Lokyitsang T."/>
            <person name="Lokyitsang Y."/>
            <person name="Lubonja R."/>
            <person name="Lui A."/>
            <person name="MacDonald P."/>
            <person name="Magnisalis V."/>
            <person name="Maru K."/>
            <person name="Matthews C."/>
            <person name="McCusker W."/>
            <person name="McDonough S."/>
            <person name="Mehta T."/>
            <person name="Meldrim J."/>
            <person name="Meneus L."/>
            <person name="Mihai O."/>
            <person name="Mihalev A."/>
            <person name="Mihova T."/>
            <person name="Mittelman R."/>
            <person name="Mlenga V."/>
            <person name="Montmayeur A."/>
            <person name="Mulrain L."/>
            <person name="Navidi A."/>
            <person name="Naylor J."/>
            <person name="Negash T."/>
            <person name="Nguyen T."/>
            <person name="Nguyen N."/>
            <person name="Nicol R."/>
            <person name="Norbu C."/>
            <person name="Norbu N."/>
            <person name="Novod N."/>
            <person name="O'Neill B."/>
            <person name="Osman S."/>
            <person name="Markiewicz E."/>
            <person name="Oyono O.L."/>
            <person name="Patti C."/>
            <person name="Phunkhang P."/>
            <person name="Pierre F."/>
            <person name="Priest M."/>
            <person name="Raghuraman S."/>
            <person name="Rege F."/>
            <person name="Reyes R."/>
            <person name="Rise C."/>
            <person name="Rogov P."/>
            <person name="Ross K."/>
            <person name="Ryan E."/>
            <person name="Settipalli S."/>
            <person name="Shea T."/>
            <person name="Sherpa N."/>
            <person name="Shi L."/>
            <person name="Shih D."/>
            <person name="Sparrow T."/>
            <person name="Spaulding J."/>
            <person name="Stalker J."/>
            <person name="Stange-Thomann N."/>
            <person name="Stavropoulos S."/>
            <person name="Stone C."/>
            <person name="Strader C."/>
            <person name="Tesfaye S."/>
            <person name="Thomson T."/>
            <person name="Thoulutsang Y."/>
            <person name="Thoulutsang D."/>
            <person name="Topham K."/>
            <person name="Topping I."/>
            <person name="Tsamla T."/>
            <person name="Vassiliev H."/>
            <person name="Vo A."/>
            <person name="Wangchuk T."/>
            <person name="Wangdi T."/>
            <person name="Weiand M."/>
            <person name="Wilkinson J."/>
            <person name="Wilson A."/>
            <person name="Yadav S."/>
            <person name="Young G."/>
            <person name="Yu Q."/>
            <person name="Zembek L."/>
            <person name="Zhong D."/>
            <person name="Zimmer A."/>
            <person name="Zwirko Z."/>
            <person name="Jaffe D.B."/>
            <person name="Alvarez P."/>
            <person name="Brockman W."/>
            <person name="Butler J."/>
            <person name="Chin C."/>
            <person name="Gnerre S."/>
            <person name="Grabherr M."/>
            <person name="Kleber M."/>
            <person name="Mauceli E."/>
            <person name="MacCallum I."/>
        </authorList>
    </citation>
    <scope>NUCLEOTIDE SEQUENCE [LARGE SCALE GENOMIC DNA]</scope>
    <source>
        <strain evidence="18">Tucson 14024-0371.13</strain>
    </source>
</reference>
<comment type="subcellular location">
    <subcellularLocation>
        <location evidence="1">Mitochondrion matrix</location>
    </subcellularLocation>
</comment>
<evidence type="ECO:0000313" key="17">
    <source>
        <dbReference type="EMBL" id="EDV32229.2"/>
    </source>
</evidence>
<dbReference type="InterPro" id="IPR001753">
    <property type="entry name" value="Enoyl-CoA_hydra/iso"/>
</dbReference>
<dbReference type="InParanoid" id="B3MPB0"/>
<dbReference type="Pfam" id="PF00378">
    <property type="entry name" value="ECH_1"/>
    <property type="match status" value="1"/>
</dbReference>
<evidence type="ECO:0000256" key="11">
    <source>
        <dbReference type="ARBA" id="ARBA00051293"/>
    </source>
</evidence>
<evidence type="ECO:0000313" key="18">
    <source>
        <dbReference type="Proteomes" id="UP000007801"/>
    </source>
</evidence>
<evidence type="ECO:0000256" key="1">
    <source>
        <dbReference type="ARBA" id="ARBA00004305"/>
    </source>
</evidence>
<keyword evidence="5" id="KW-0809">Transit peptide</keyword>
<comment type="subunit">
    <text evidence="3">Homotrimer.</text>
</comment>
<dbReference type="HOGENOM" id="CLU_009834_7_5_1"/>
<dbReference type="Gene3D" id="6.10.250.170">
    <property type="match status" value="1"/>
</dbReference>
<dbReference type="eggNOG" id="KOG1683">
    <property type="taxonomic scope" value="Eukaryota"/>
</dbReference>
<evidence type="ECO:0000256" key="12">
    <source>
        <dbReference type="ARBA" id="ARBA00052376"/>
    </source>
</evidence>
<evidence type="ECO:0000256" key="7">
    <source>
        <dbReference type="ARBA" id="ARBA00023098"/>
    </source>
</evidence>
<keyword evidence="4" id="KW-0276">Fatty acid metabolism</keyword>
<organism evidence="17 18">
    <name type="scientific">Drosophila ananassae</name>
    <name type="common">Fruit fly</name>
    <dbReference type="NCBI Taxonomy" id="7217"/>
    <lineage>
        <taxon>Eukaryota</taxon>
        <taxon>Metazoa</taxon>
        <taxon>Ecdysozoa</taxon>
        <taxon>Arthropoda</taxon>
        <taxon>Hexapoda</taxon>
        <taxon>Insecta</taxon>
        <taxon>Pterygota</taxon>
        <taxon>Neoptera</taxon>
        <taxon>Endopterygota</taxon>
        <taxon>Diptera</taxon>
        <taxon>Brachycera</taxon>
        <taxon>Muscomorpha</taxon>
        <taxon>Ephydroidea</taxon>
        <taxon>Drosophilidae</taxon>
        <taxon>Drosophila</taxon>
        <taxon>Sophophora</taxon>
    </lineage>
</organism>
<keyword evidence="18" id="KW-1185">Reference proteome</keyword>
<evidence type="ECO:0000256" key="15">
    <source>
        <dbReference type="ARBA" id="ARBA00068317"/>
    </source>
</evidence>
<comment type="catalytic activity">
    <reaction evidence="11">
        <text>(2E)-tetradecenoyl-CoA = (3Z)-tetradecenoyl-CoA</text>
        <dbReference type="Rhea" id="RHEA:29847"/>
        <dbReference type="ChEBI" id="CHEBI:61405"/>
        <dbReference type="ChEBI" id="CHEBI:61968"/>
    </reaction>
    <physiologicalReaction direction="right-to-left" evidence="11">
        <dbReference type="Rhea" id="RHEA:29849"/>
    </physiologicalReaction>
</comment>